<organism evidence="1 2">
    <name type="scientific">Mauremys mutica</name>
    <name type="common">yellowpond turtle</name>
    <dbReference type="NCBI Taxonomy" id="74926"/>
    <lineage>
        <taxon>Eukaryota</taxon>
        <taxon>Metazoa</taxon>
        <taxon>Chordata</taxon>
        <taxon>Craniata</taxon>
        <taxon>Vertebrata</taxon>
        <taxon>Euteleostomi</taxon>
        <taxon>Archelosauria</taxon>
        <taxon>Testudinata</taxon>
        <taxon>Testudines</taxon>
        <taxon>Cryptodira</taxon>
        <taxon>Durocryptodira</taxon>
        <taxon>Testudinoidea</taxon>
        <taxon>Geoemydidae</taxon>
        <taxon>Geoemydinae</taxon>
        <taxon>Mauremys</taxon>
    </lineage>
</organism>
<proteinExistence type="predicted"/>
<dbReference type="AlphaFoldDB" id="A0A9D3XDT8"/>
<dbReference type="Proteomes" id="UP000827986">
    <property type="component" value="Unassembled WGS sequence"/>
</dbReference>
<name>A0A9D3XDT8_9SAUR</name>
<accession>A0A9D3XDT8</accession>
<protein>
    <submittedName>
        <fullName evidence="1">Uncharacterized protein</fullName>
    </submittedName>
</protein>
<reference evidence="1" key="1">
    <citation type="submission" date="2021-09" db="EMBL/GenBank/DDBJ databases">
        <title>The genome of Mauremys mutica provides insights into the evolution of semi-aquatic lifestyle.</title>
        <authorList>
            <person name="Gong S."/>
            <person name="Gao Y."/>
        </authorList>
    </citation>
    <scope>NUCLEOTIDE SEQUENCE</scope>
    <source>
        <strain evidence="1">MM-2020</strain>
        <tissue evidence="1">Muscle</tissue>
    </source>
</reference>
<sequence length="111" mass="11917">MSKEGFWDMPTKAGVACLCALTCSVCTEEAVALKSGSCSFASRLLPFRDAYPCLSADVTMHRVSCLYAKERTKLMLTKASKRASAVPAHLENTSPCKCSSPIPILVATLLQ</sequence>
<gene>
    <name evidence="1" type="ORF">KIL84_011533</name>
</gene>
<keyword evidence="2" id="KW-1185">Reference proteome</keyword>
<evidence type="ECO:0000313" key="1">
    <source>
        <dbReference type="EMBL" id="KAH1177831.1"/>
    </source>
</evidence>
<comment type="caution">
    <text evidence="1">The sequence shown here is derived from an EMBL/GenBank/DDBJ whole genome shotgun (WGS) entry which is preliminary data.</text>
</comment>
<dbReference type="EMBL" id="JAHDVG010000474">
    <property type="protein sequence ID" value="KAH1177831.1"/>
    <property type="molecule type" value="Genomic_DNA"/>
</dbReference>
<evidence type="ECO:0000313" key="2">
    <source>
        <dbReference type="Proteomes" id="UP000827986"/>
    </source>
</evidence>